<proteinExistence type="inferred from homology"/>
<dbReference type="RefSeq" id="WP_394826531.1">
    <property type="nucleotide sequence ID" value="NZ_CP089982.1"/>
</dbReference>
<organism evidence="5 6">
    <name type="scientific">Pendulispora brunnea</name>
    <dbReference type="NCBI Taxonomy" id="2905690"/>
    <lineage>
        <taxon>Bacteria</taxon>
        <taxon>Pseudomonadati</taxon>
        <taxon>Myxococcota</taxon>
        <taxon>Myxococcia</taxon>
        <taxon>Myxococcales</taxon>
        <taxon>Sorangiineae</taxon>
        <taxon>Pendulisporaceae</taxon>
        <taxon>Pendulispora</taxon>
    </lineage>
</organism>
<evidence type="ECO:0000313" key="6">
    <source>
        <dbReference type="Proteomes" id="UP001379533"/>
    </source>
</evidence>
<sequence length="96" mass="11124">MNPEQVIRRPIVLTEKSNLLRAQNQVIFEVSRNANKIQIRNAVEKLFNVNVVSVNTLVVRGKERRMGRGHARMQNWKKAMVTLKEGETIDFFDSSE</sequence>
<name>A0ABZ2K176_9BACT</name>
<dbReference type="NCBIfam" id="NF004363">
    <property type="entry name" value="PRK05738.2-4"/>
    <property type="match status" value="1"/>
</dbReference>
<comment type="similarity">
    <text evidence="1 4">Belongs to the universal ribosomal protein uL23 family.</text>
</comment>
<evidence type="ECO:0000256" key="3">
    <source>
        <dbReference type="ARBA" id="ARBA00023274"/>
    </source>
</evidence>
<keyword evidence="3 4" id="KW-0687">Ribonucleoprotein</keyword>
<dbReference type="InterPro" id="IPR012678">
    <property type="entry name" value="Ribosomal_uL23/eL15/eS24_sf"/>
</dbReference>
<dbReference type="NCBIfam" id="NF004359">
    <property type="entry name" value="PRK05738.1-3"/>
    <property type="match status" value="1"/>
</dbReference>
<accession>A0ABZ2K176</accession>
<protein>
    <recommendedName>
        <fullName evidence="4">Large ribosomal subunit protein uL23</fullName>
    </recommendedName>
</protein>
<evidence type="ECO:0000313" key="5">
    <source>
        <dbReference type="EMBL" id="WXA92367.1"/>
    </source>
</evidence>
<gene>
    <name evidence="4" type="primary">rplW</name>
    <name evidence="5" type="ORF">LZC95_38665</name>
</gene>
<dbReference type="Gene3D" id="3.30.70.330">
    <property type="match status" value="1"/>
</dbReference>
<dbReference type="EMBL" id="CP089982">
    <property type="protein sequence ID" value="WXA92367.1"/>
    <property type="molecule type" value="Genomic_DNA"/>
</dbReference>
<dbReference type="InterPro" id="IPR012677">
    <property type="entry name" value="Nucleotide-bd_a/b_plait_sf"/>
</dbReference>
<keyword evidence="4" id="KW-0699">rRNA-binding</keyword>
<keyword evidence="2 4" id="KW-0689">Ribosomal protein</keyword>
<dbReference type="GO" id="GO:0005840">
    <property type="term" value="C:ribosome"/>
    <property type="evidence" value="ECO:0007669"/>
    <property type="project" value="UniProtKB-KW"/>
</dbReference>
<dbReference type="Pfam" id="PF00276">
    <property type="entry name" value="Ribosomal_L23"/>
    <property type="match status" value="1"/>
</dbReference>
<dbReference type="PANTHER" id="PTHR11620">
    <property type="entry name" value="60S RIBOSOMAL PROTEIN L23A"/>
    <property type="match status" value="1"/>
</dbReference>
<dbReference type="SUPFAM" id="SSF54189">
    <property type="entry name" value="Ribosomal proteins S24e, L23 and L15e"/>
    <property type="match status" value="1"/>
</dbReference>
<evidence type="ECO:0000256" key="2">
    <source>
        <dbReference type="ARBA" id="ARBA00022980"/>
    </source>
</evidence>
<evidence type="ECO:0000256" key="4">
    <source>
        <dbReference type="HAMAP-Rule" id="MF_01369"/>
    </source>
</evidence>
<comment type="function">
    <text evidence="4">One of the early assembly proteins it binds 23S rRNA. One of the proteins that surrounds the polypeptide exit tunnel on the outside of the ribosome. Forms the main docking site for trigger factor binding to the ribosome.</text>
</comment>
<dbReference type="NCBIfam" id="NF004366">
    <property type="entry name" value="PRK05738.3-2"/>
    <property type="match status" value="1"/>
</dbReference>
<reference evidence="5 6" key="1">
    <citation type="submission" date="2021-12" db="EMBL/GenBank/DDBJ databases">
        <title>Discovery of the Pendulisporaceae a myxobacterial family with distinct sporulation behavior and unique specialized metabolism.</title>
        <authorList>
            <person name="Garcia R."/>
            <person name="Popoff A."/>
            <person name="Bader C.D."/>
            <person name="Loehr J."/>
            <person name="Walesch S."/>
            <person name="Walt C."/>
            <person name="Boldt J."/>
            <person name="Bunk B."/>
            <person name="Haeckl F.J.F.P.J."/>
            <person name="Gunesch A.P."/>
            <person name="Birkelbach J."/>
            <person name="Nuebel U."/>
            <person name="Pietschmann T."/>
            <person name="Bach T."/>
            <person name="Mueller R."/>
        </authorList>
    </citation>
    <scope>NUCLEOTIDE SEQUENCE [LARGE SCALE GENOMIC DNA]</scope>
    <source>
        <strain evidence="5 6">MSr12523</strain>
    </source>
</reference>
<keyword evidence="6" id="KW-1185">Reference proteome</keyword>
<dbReference type="Proteomes" id="UP001379533">
    <property type="component" value="Chromosome"/>
</dbReference>
<comment type="subunit">
    <text evidence="4">Part of the 50S ribosomal subunit. Contacts protein L29, and trigger factor when it is bound to the ribosome.</text>
</comment>
<evidence type="ECO:0000256" key="1">
    <source>
        <dbReference type="ARBA" id="ARBA00006700"/>
    </source>
</evidence>
<dbReference type="HAMAP" id="MF_01369_B">
    <property type="entry name" value="Ribosomal_uL23_B"/>
    <property type="match status" value="1"/>
</dbReference>
<dbReference type="InterPro" id="IPR013025">
    <property type="entry name" value="Ribosomal_uL23-like"/>
</dbReference>
<keyword evidence="4" id="KW-0694">RNA-binding</keyword>